<feature type="compositionally biased region" description="Basic and acidic residues" evidence="1">
    <location>
        <begin position="1447"/>
        <end position="1479"/>
    </location>
</feature>
<reference evidence="2 3" key="1">
    <citation type="submission" date="2023-02" db="EMBL/GenBank/DDBJ databases">
        <title>LHISI_Scaffold_Assembly.</title>
        <authorList>
            <person name="Stuart O.P."/>
            <person name="Cleave R."/>
            <person name="Magrath M.J.L."/>
            <person name="Mikheyev A.S."/>
        </authorList>
    </citation>
    <scope>NUCLEOTIDE SEQUENCE [LARGE SCALE GENOMIC DNA]</scope>
    <source>
        <strain evidence="2">Daus_M_001</strain>
        <tissue evidence="2">Leg muscle</tissue>
    </source>
</reference>
<feature type="compositionally biased region" description="Basic residues" evidence="1">
    <location>
        <begin position="1510"/>
        <end position="1520"/>
    </location>
</feature>
<organism evidence="2 3">
    <name type="scientific">Dryococelus australis</name>
    <dbReference type="NCBI Taxonomy" id="614101"/>
    <lineage>
        <taxon>Eukaryota</taxon>
        <taxon>Metazoa</taxon>
        <taxon>Ecdysozoa</taxon>
        <taxon>Arthropoda</taxon>
        <taxon>Hexapoda</taxon>
        <taxon>Insecta</taxon>
        <taxon>Pterygota</taxon>
        <taxon>Neoptera</taxon>
        <taxon>Polyneoptera</taxon>
        <taxon>Phasmatodea</taxon>
        <taxon>Verophasmatodea</taxon>
        <taxon>Anareolatae</taxon>
        <taxon>Phasmatidae</taxon>
        <taxon>Eurycanthinae</taxon>
        <taxon>Dryococelus</taxon>
    </lineage>
</organism>
<feature type="region of interest" description="Disordered" evidence="1">
    <location>
        <begin position="1437"/>
        <end position="1527"/>
    </location>
</feature>
<proteinExistence type="predicted"/>
<gene>
    <name evidence="2" type="ORF">PR048_000923</name>
</gene>
<sequence length="2826" mass="314187">MRNMRSEVVPIPSHRRIVAPTTSFYFRPISRITCTRKTTNASCADFTVAGKCQKPAYLEVSIGDDQGQWYGYCNAGQYIASKPLLRRPSRTLHTCTMYFKNFKPLLFNESGCSRPKRKHGIKKYTICTHYHGRLDECIFVMPYCFSEQSSRAVNYWRCKAFLRSVSERLSHIRSWLRCVTITTQEARLGTLKQRLKSSNLQKYVEYLDLADSVGWRQYSSTSNGPGYKGELIGTKDIEDGGRERYVWWTRRLRAGVSVDSNAEMKQAVQSANVSRTRTPAKWRHLPRTCRQANPQSQRLVICSPAGNRANIGNLFAALICQSDTRLVPQPSRSQSENFYVRIKRAATPFHLQRAEVSESAAPERPLAVRSQVAAVWRQVGDRPFFSSPRSLNTRGVGLLRISCLTNSSLLVSSSLLRCNPSAKFFHVIFERRIIAAVQLFPVPTILACPGPSQDARPGGLLVVEFAKYVVVRGVGNSLHRTTFLLATQMRGKTASVLSTFISSCSSGIRPRADEKQTAAIKLSIGFLGYGSLWDLTVVLSAVLYSGFVKVRSKFVPSDSMKVTEGRLLTSRCELRKRSKCHKLVGSFEELGILIVEFNGASFGHAGVGEGGALPLVHEIGKGEYPWLSPSSVVCVCAQLWRISTLSVDCVVLRLEVQDWPPPGPEWWCLKECCWCECWGGMTRYGQGSKMAARLLLFGKNKRLCELKPSPNTKLRDGVQPQRRRHLQAHTPAKWRHLPVICRQSAPRNLLVSWQPIQDIQSSLLRTQSAKYSGLYQSDTRPVSRPSRSRPACVYIHIKGTTISSSYVYLLRGNCSGVVVRLSASHVGEPSSFPGGVAPGFSNVGIVQDDDAGRRVFADIFPTLHSGAAPYVISPSSALKNSVPRTRRVSNIYRAPASLSIPTAASHGVIRVLDAPVDFSTLLRCVLSRFSAVMSDEPQDSVCVIIIGHVGHSGCTFSATETTAALSLRVLLRLNTGRIEARYEYRTQVMSVTTFAVPSAEASGLSWIAANEKQGRCDVRSTKLRPRQPENGRFCFYFPSLGLVEARGNCKSNIIKQNLLPAEATTRIDVCVCVCVDAASRLSGRHYPSAYHDATRAAAVRGRAHGVPFVPGLATCEYTIVATSPPPHMKPSTAAATHKRDPVTWNRQSNDTHKTPYDRVKRCRERKINSKASERVNVDVFTENKRPGTALARISHATKVDINETRRIPGLQAVGRKNADTREKNEKEGRAVYAGLFQKGSLYREQSVVGGRAYLGDTLRRITGGHLFSTDVFVSAFPRAVAAPSRNYDPRENLIKLVLAVERIQDDKLVTRNKKGTLLANGTGEWARRSCAMTRLVVDGELLLSVYSPSLCSPSLLLVASDIAEVLGITISQSAVSVSWPAPYRLFTVNSWYSLKLPSKEDNKKKLQKSSNWLGQRRGEGGYVSVLVPDRCRKTPVAGDHACVGESRGVERAGEGQATDEGHRDNTPQEVRKNVKEEGLTARGSRLASPHHTELAPASALPSSSDAGPRLRSRVARRRPPPRPSERRLLICSRSPITASFLRQHLALAAARAVCILPRDDRFVTMQFVAAKAQTFTKIVLEATDRSAVGTTFTVRDTIADTTTSNSSIAGYFTVNCLYMQSDENTASQFRAVRLEAMAHVMRVPVSPLSLPRFSASNARRNSRLGESLKSSDKDNIFRSTPKKKNISVSAHRIAAGPHAQLAISAALTRDYARIAIAYPIERDHIYFDRDISPEVIRVGSDRPAKVKKAFSVWYNARIGLILKTLEKNMYRLFTVKRALLKALLKIYLNARCVFFRLMRQILQCSALGLTLHKRAQKADRVSAASSLYNVFLNVCSELCYVIPRVERVRKLITTHSQKDACGTLEWIGNILSACANESGSFLRGLRTKRISSICDKLVALVLKAASKYAAFAGGKANDLQTFRGVHASFKTAAEDGELMDWLVDWQSTRTSVKTVAEYVQTVDLLACPFAACLNAALGTRPVSKWLLRTAKDFLLVRLPLIDVRRPCMLLDNKPSDEAQCVDFPQANKAFFCNGNYESHLDKVVTIVSLRTCISTGLLLVMRSRIYGNESCTYRRRLNVYLDAYALETLASCLGRNRSSKLSFFGRNTTFSFIIITTIIKQQKKINYIDIVIIGQFEDLYWRKRPSEIDNGLAFEKETAPLHAMACHFPDEGPIPTGQLLLDLEVNLEVVDDCNLQFSAYLRHVQCVSVLSERGTPVLQLRVVLTSRAAPRRAAGAPCRPWRPLIDRLLQLGPPEPHCQPLAAASHHLPPPLTINIPTPSHPFVNVTLSSSSPRHRLRLRNREVPKTRSLLPVVVKAIGACYRRFTATHGQKQGHYDGNRKQRKQASRVFCFLIIVHQKTDPRNLLVKPPSRRWKQVIVRNGVWKIRHVLARTYRRSRIPRKTQPSGLCNSSQLESVEKKSGEDRQRKVQRCTEIWFQPSTPLGGGVALHALKMNQRTGPWNLLAKPPLAKGHRRVVVRLLASRQHGPDLITVWVAPPPPEFSHEGTVSDDAAGRRVFSWLSRLPRPCIPALLHTHLASPPSALKTSISIAALTSSPTVPPHSSASTRFDPCNGFLSVLITGRCRACAIVASSFLFLKDGFFDEEAGPMMVRAISHEWLTLTFSPKVDLVFKTFMVAPVQGRKFLPDSLGNLTNIMRLQTVRVRLHIVILCPVVHHLSKKIPMMEATSEFCKLPNHDSEPKVNWVARKDIRAVGCCQGARSATEPGAASSYLGAARPSCDTRGPVQRKLRPYTVLSCSGEKETRPSQRHEMQIDIEHIDCLQSGGDMEAVFPPCCVSNVASVMHYVQVLSLSTIRMLRIFFRKHAV</sequence>
<name>A0ABQ9IFZ3_9NEOP</name>
<evidence type="ECO:0000313" key="3">
    <source>
        <dbReference type="Proteomes" id="UP001159363"/>
    </source>
</evidence>
<comment type="caution">
    <text evidence="2">The sequence shown here is derived from an EMBL/GenBank/DDBJ whole genome shotgun (WGS) entry which is preliminary data.</text>
</comment>
<evidence type="ECO:0000256" key="1">
    <source>
        <dbReference type="SAM" id="MobiDB-lite"/>
    </source>
</evidence>
<accession>A0ABQ9IFZ3</accession>
<dbReference type="EMBL" id="JARBHB010000001">
    <property type="protein sequence ID" value="KAJ8895587.1"/>
    <property type="molecule type" value="Genomic_DNA"/>
</dbReference>
<feature type="compositionally biased region" description="Polar residues" evidence="1">
    <location>
        <begin position="2403"/>
        <end position="2415"/>
    </location>
</feature>
<protein>
    <submittedName>
        <fullName evidence="2">Uncharacterized protein</fullName>
    </submittedName>
</protein>
<feature type="compositionally biased region" description="Low complexity" evidence="1">
    <location>
        <begin position="1494"/>
        <end position="1506"/>
    </location>
</feature>
<evidence type="ECO:0000313" key="2">
    <source>
        <dbReference type="EMBL" id="KAJ8895587.1"/>
    </source>
</evidence>
<keyword evidence="3" id="KW-1185">Reference proteome</keyword>
<dbReference type="Proteomes" id="UP001159363">
    <property type="component" value="Chromosome 1"/>
</dbReference>
<feature type="region of interest" description="Disordered" evidence="1">
    <location>
        <begin position="2401"/>
        <end position="2424"/>
    </location>
</feature>